<dbReference type="GeneTree" id="ENSGT00390000001360"/>
<evidence type="ECO:0000256" key="2">
    <source>
        <dbReference type="SAM" id="MobiDB-lite"/>
    </source>
</evidence>
<keyword evidence="3" id="KW-0812">Transmembrane</keyword>
<dbReference type="CDD" id="cd22395">
    <property type="entry name" value="KH-I_AKAP1"/>
    <property type="match status" value="1"/>
</dbReference>
<dbReference type="GO" id="GO:0016020">
    <property type="term" value="C:membrane"/>
    <property type="evidence" value="ECO:0007669"/>
    <property type="project" value="TreeGrafter"/>
</dbReference>
<evidence type="ECO:0000313" key="5">
    <source>
        <dbReference type="Ensembl" id="ENSOTSP00005028084.2"/>
    </source>
</evidence>
<dbReference type="InterPro" id="IPR047368">
    <property type="entry name" value="KH-I_AKAP1"/>
</dbReference>
<dbReference type="SMART" id="SM00322">
    <property type="entry name" value="KH"/>
    <property type="match status" value="1"/>
</dbReference>
<proteinExistence type="predicted"/>
<dbReference type="SUPFAM" id="SSF54791">
    <property type="entry name" value="Eukaryotic type KH-domain (KH-domain type I)"/>
    <property type="match status" value="1"/>
</dbReference>
<evidence type="ECO:0000256" key="3">
    <source>
        <dbReference type="SAM" id="Phobius"/>
    </source>
</evidence>
<dbReference type="Gene3D" id="3.30.1370.10">
    <property type="entry name" value="K Homology domain, type 1"/>
    <property type="match status" value="1"/>
</dbReference>
<dbReference type="PANTHER" id="PTHR22948">
    <property type="entry name" value="TUDOR DOMAIN CONTAINING PROTEIN"/>
    <property type="match status" value="1"/>
</dbReference>
<keyword evidence="1" id="KW-0694">RNA-binding</keyword>
<accession>A0A8C8F2J8</accession>
<sequence>MVQRLQSVLTLYLSGVLAFLGLWWYIYRKKEYHLTDKDDSNDETTADQEHLSSPRDVGNCVVENSHSTGMHLDGHAVRERSLVEQELVDITNTAAAEQGIVPLCQSQPEVRVVAADGLIRSLVTAAVKPVYESTESSAQVFLETAAEGGPEQDLELQWEHQPCVPSAMRATSHESTCSLSICDLGSGKSKSVGESAGLNQPPQSETLEDITNSTLNLEPAGEVVRLEPAGEVVRLEPAEEEVEVVRLEPAEVEVVRLEPAEEEVEVVRLEPVEEVEVVRLEPAEEEMVRLEPAEEEMFRLEPVEVVRLEPAEEEVVRLEPAEEEVVRLEPEGDILSAVEEPTFESSLQADTCLASPSHLITSQVSASKQPLGMLRLPQKKESEECKLSRSNTAEINQLVSGLITDVVSAAVNQFLKEKTQLGHSVSPLRSGDLCKAPDHISMDNSEPEHEMPPLFQEDPCSTTGRENINSSPIVQEDVKHDHSSRAEIETEKIEPAEDSAVGDFGSSAGQTEKVSSGKELSTSMSPQPPRGPAEGLGATSMFLTNGWWMANVTGSGVNSMDCVDGYCQHEARDNKHSSPSLPSQLLNTNQAIEKYNQSHSPSVWEIEVPKHFVGRLIGKKGRHVNYLKETSGAKVFITVLPYTQEFQICHIEGSEEQVDCALELIRKKFKDLDVTNCYVQPPVASLPSLSITSWLLLPHRVTVEVTVIQVASGNCVFLQQHKHPTFHALCSLDQNMSLCYSHPGCPPLPAPVVVGVICAAQMPEGAWWRAQVMGHHEETMVELRYVDYGGYDIVQMDTLCQIRSDFVALPFQGSEVILENIAPIPDFSAAAKSALEEMTRGLALLAQVTNCHTSGIPLVQIWRTEGEELVSVNRAMVDNGLCTWVDSP</sequence>
<dbReference type="InterPro" id="IPR035437">
    <property type="entry name" value="SNase_OB-fold_sf"/>
</dbReference>
<feature type="domain" description="Tudor" evidence="4">
    <location>
        <begin position="751"/>
        <end position="809"/>
    </location>
</feature>
<organism evidence="5 6">
    <name type="scientific">Oncorhynchus tshawytscha</name>
    <name type="common">Chinook salmon</name>
    <name type="synonym">Salmo tshawytscha</name>
    <dbReference type="NCBI Taxonomy" id="74940"/>
    <lineage>
        <taxon>Eukaryota</taxon>
        <taxon>Metazoa</taxon>
        <taxon>Chordata</taxon>
        <taxon>Craniata</taxon>
        <taxon>Vertebrata</taxon>
        <taxon>Euteleostomi</taxon>
        <taxon>Actinopterygii</taxon>
        <taxon>Neopterygii</taxon>
        <taxon>Teleostei</taxon>
        <taxon>Protacanthopterygii</taxon>
        <taxon>Salmoniformes</taxon>
        <taxon>Salmonidae</taxon>
        <taxon>Salmoninae</taxon>
        <taxon>Oncorhynchus</taxon>
    </lineage>
</organism>
<dbReference type="GO" id="GO:0003723">
    <property type="term" value="F:RNA binding"/>
    <property type="evidence" value="ECO:0007669"/>
    <property type="project" value="UniProtKB-UniRule"/>
</dbReference>
<dbReference type="SUPFAM" id="SSF63748">
    <property type="entry name" value="Tudor/PWWP/MBT"/>
    <property type="match status" value="1"/>
</dbReference>
<dbReference type="Ensembl" id="ENSOTST00005030346.2">
    <property type="protein sequence ID" value="ENSOTSP00005028084.2"/>
    <property type="gene ID" value="ENSOTSG00005013169.2"/>
</dbReference>
<evidence type="ECO:0000256" key="1">
    <source>
        <dbReference type="PROSITE-ProRule" id="PRU00117"/>
    </source>
</evidence>
<feature type="compositionally biased region" description="Basic and acidic residues" evidence="2">
    <location>
        <begin position="476"/>
        <end position="495"/>
    </location>
</feature>
<dbReference type="Pfam" id="PF00567">
    <property type="entry name" value="TUDOR"/>
    <property type="match status" value="1"/>
</dbReference>
<dbReference type="Gene3D" id="2.40.50.90">
    <property type="match status" value="1"/>
</dbReference>
<feature type="region of interest" description="Disordered" evidence="2">
    <location>
        <begin position="476"/>
        <end position="537"/>
    </location>
</feature>
<keyword evidence="6" id="KW-1185">Reference proteome</keyword>
<dbReference type="InterPro" id="IPR036612">
    <property type="entry name" value="KH_dom_type_1_sf"/>
</dbReference>
<keyword evidence="3" id="KW-0472">Membrane</keyword>
<evidence type="ECO:0000313" key="6">
    <source>
        <dbReference type="Proteomes" id="UP000694402"/>
    </source>
</evidence>
<dbReference type="PROSITE" id="PS50304">
    <property type="entry name" value="TUDOR"/>
    <property type="match status" value="1"/>
</dbReference>
<dbReference type="InterPro" id="IPR047367">
    <property type="entry name" value="Tudor_AKAP1"/>
</dbReference>
<dbReference type="Gene3D" id="2.30.30.140">
    <property type="match status" value="1"/>
</dbReference>
<dbReference type="InterPro" id="IPR050621">
    <property type="entry name" value="Tudor_domain_containing"/>
</dbReference>
<feature type="region of interest" description="Disordered" evidence="2">
    <location>
        <begin position="36"/>
        <end position="58"/>
    </location>
</feature>
<dbReference type="PROSITE" id="PS50084">
    <property type="entry name" value="KH_TYPE_1"/>
    <property type="match status" value="1"/>
</dbReference>
<reference evidence="5" key="1">
    <citation type="submission" date="2025-08" db="UniProtKB">
        <authorList>
            <consortium name="Ensembl"/>
        </authorList>
    </citation>
    <scope>IDENTIFICATION</scope>
</reference>
<dbReference type="Proteomes" id="UP000694402">
    <property type="component" value="Unassembled WGS sequence"/>
</dbReference>
<protein>
    <recommendedName>
        <fullName evidence="4">Tudor domain-containing protein</fullName>
    </recommendedName>
</protein>
<dbReference type="Pfam" id="PF00013">
    <property type="entry name" value="KH_1"/>
    <property type="match status" value="1"/>
</dbReference>
<dbReference type="InterPro" id="IPR002999">
    <property type="entry name" value="Tudor"/>
</dbReference>
<dbReference type="CDD" id="cd20407">
    <property type="entry name" value="Tudor_AKAP1"/>
    <property type="match status" value="1"/>
</dbReference>
<reference evidence="5" key="2">
    <citation type="submission" date="2025-09" db="UniProtKB">
        <authorList>
            <consortium name="Ensembl"/>
        </authorList>
    </citation>
    <scope>IDENTIFICATION</scope>
</reference>
<feature type="compositionally biased region" description="Polar residues" evidence="2">
    <location>
        <begin position="507"/>
        <end position="525"/>
    </location>
</feature>
<dbReference type="GO" id="GO:0005739">
    <property type="term" value="C:mitochondrion"/>
    <property type="evidence" value="ECO:0007669"/>
    <property type="project" value="UniProtKB-ARBA"/>
</dbReference>
<dbReference type="PANTHER" id="PTHR22948:SF65">
    <property type="entry name" value="A-KINASE ANCHORING PROTEIN 1"/>
    <property type="match status" value="1"/>
</dbReference>
<dbReference type="InterPro" id="IPR004087">
    <property type="entry name" value="KH_dom"/>
</dbReference>
<gene>
    <name evidence="5" type="primary">LOC112257638</name>
</gene>
<keyword evidence="3" id="KW-1133">Transmembrane helix</keyword>
<evidence type="ECO:0000259" key="4">
    <source>
        <dbReference type="PROSITE" id="PS50304"/>
    </source>
</evidence>
<dbReference type="GO" id="GO:0034237">
    <property type="term" value="F:protein kinase A regulatory subunit binding"/>
    <property type="evidence" value="ECO:0007669"/>
    <property type="project" value="TreeGrafter"/>
</dbReference>
<dbReference type="AlphaFoldDB" id="A0A8C8F2J8"/>
<dbReference type="InterPro" id="IPR004088">
    <property type="entry name" value="KH_dom_type_1"/>
</dbReference>
<feature type="transmembrane region" description="Helical" evidence="3">
    <location>
        <begin position="7"/>
        <end position="27"/>
    </location>
</feature>
<dbReference type="SMART" id="SM00333">
    <property type="entry name" value="TUDOR"/>
    <property type="match status" value="1"/>
</dbReference>
<name>A0A8C8F2J8_ONCTS</name>